<organism evidence="2 3">
    <name type="scientific">Thalassococcus halodurans</name>
    <dbReference type="NCBI Taxonomy" id="373675"/>
    <lineage>
        <taxon>Bacteria</taxon>
        <taxon>Pseudomonadati</taxon>
        <taxon>Pseudomonadota</taxon>
        <taxon>Alphaproteobacteria</taxon>
        <taxon>Rhodobacterales</taxon>
        <taxon>Roseobacteraceae</taxon>
        <taxon>Thalassococcus</taxon>
    </lineage>
</organism>
<proteinExistence type="predicted"/>
<evidence type="ECO:0000313" key="2">
    <source>
        <dbReference type="EMBL" id="SEG64849.1"/>
    </source>
</evidence>
<gene>
    <name evidence="2" type="ORF">SAMN04488045_3817</name>
</gene>
<sequence length="101" mass="10627">MKKTFALAAIFAASQFALAGSASAAQCADKSHVATQLSAKFGENLEYVGVLPNKNTVEVYSNGKSDRWTITVTVPHRGVSCLIATGTGRNAMQARLSSFTS</sequence>
<keyword evidence="1" id="KW-0732">Signal</keyword>
<accession>A0A1H6BVX8</accession>
<evidence type="ECO:0000256" key="1">
    <source>
        <dbReference type="SAM" id="SignalP"/>
    </source>
</evidence>
<feature type="signal peptide" evidence="1">
    <location>
        <begin position="1"/>
        <end position="24"/>
    </location>
</feature>
<dbReference type="AlphaFoldDB" id="A0A1H6BVX8"/>
<dbReference type="RefSeq" id="WP_103911913.1">
    <property type="nucleotide sequence ID" value="NZ_FNUZ01000010.1"/>
</dbReference>
<feature type="chain" id="PRO_5009294141" evidence="1">
    <location>
        <begin position="25"/>
        <end position="101"/>
    </location>
</feature>
<keyword evidence="3" id="KW-1185">Reference proteome</keyword>
<name>A0A1H6BVX8_9RHOB</name>
<dbReference type="OrthoDB" id="9810895at2"/>
<dbReference type="EMBL" id="FNUZ01000010">
    <property type="protein sequence ID" value="SEG64849.1"/>
    <property type="molecule type" value="Genomic_DNA"/>
</dbReference>
<reference evidence="2 3" key="1">
    <citation type="submission" date="2016-10" db="EMBL/GenBank/DDBJ databases">
        <authorList>
            <person name="de Groot N.N."/>
        </authorList>
    </citation>
    <scope>NUCLEOTIDE SEQUENCE [LARGE SCALE GENOMIC DNA]</scope>
    <source>
        <strain evidence="2 3">DSM 26915</strain>
    </source>
</reference>
<dbReference type="Proteomes" id="UP000236752">
    <property type="component" value="Unassembled WGS sequence"/>
</dbReference>
<protein>
    <submittedName>
        <fullName evidence="2">Uncharacterized protein</fullName>
    </submittedName>
</protein>
<evidence type="ECO:0000313" key="3">
    <source>
        <dbReference type="Proteomes" id="UP000236752"/>
    </source>
</evidence>